<dbReference type="EC" id="3.1.1.-" evidence="2"/>
<comment type="catalytic activity">
    <reaction evidence="2">
        <text>a D-aminoacyl-tRNA + H2O = a tRNA + a D-alpha-amino acid + H(+)</text>
        <dbReference type="Rhea" id="RHEA:13953"/>
        <dbReference type="Rhea" id="RHEA-COMP:10123"/>
        <dbReference type="Rhea" id="RHEA-COMP:10124"/>
        <dbReference type="ChEBI" id="CHEBI:15377"/>
        <dbReference type="ChEBI" id="CHEBI:15378"/>
        <dbReference type="ChEBI" id="CHEBI:59871"/>
        <dbReference type="ChEBI" id="CHEBI:78442"/>
        <dbReference type="ChEBI" id="CHEBI:79333"/>
        <dbReference type="EC" id="3.1.1.96"/>
    </reaction>
</comment>
<dbReference type="GO" id="GO:0019478">
    <property type="term" value="P:D-amino acid catabolic process"/>
    <property type="evidence" value="ECO:0007669"/>
    <property type="project" value="UniProtKB-UniRule"/>
</dbReference>
<accession>A0A1I4JDK6</accession>
<dbReference type="EC" id="3.1.1.96" evidence="2"/>
<dbReference type="Pfam" id="PF02580">
    <property type="entry name" value="Tyr_Deacylase"/>
    <property type="match status" value="1"/>
</dbReference>
<dbReference type="InterPro" id="IPR003732">
    <property type="entry name" value="Daa-tRNA_deacyls_DTD"/>
</dbReference>
<dbReference type="CDD" id="cd00563">
    <property type="entry name" value="Dtyr_deacylase"/>
    <property type="match status" value="1"/>
</dbReference>
<dbReference type="PANTHER" id="PTHR10472">
    <property type="entry name" value="D-TYROSYL-TRNA TYR DEACYLASE"/>
    <property type="match status" value="1"/>
</dbReference>
<keyword evidence="2" id="KW-0378">Hydrolase</keyword>
<keyword evidence="2" id="KW-0820">tRNA-binding</keyword>
<dbReference type="Gene3D" id="3.50.80.10">
    <property type="entry name" value="D-tyrosyl-tRNA(Tyr) deacylase"/>
    <property type="match status" value="1"/>
</dbReference>
<keyword evidence="2" id="KW-0963">Cytoplasm</keyword>
<dbReference type="GO" id="GO:0106026">
    <property type="term" value="F:Gly-tRNA(Ala) deacylase activity"/>
    <property type="evidence" value="ECO:0007669"/>
    <property type="project" value="UniProtKB-UniRule"/>
</dbReference>
<comment type="subunit">
    <text evidence="2">Homodimer.</text>
</comment>
<dbReference type="RefSeq" id="WP_090925672.1">
    <property type="nucleotide sequence ID" value="NZ_FOTY01000003.1"/>
</dbReference>
<dbReference type="GO" id="GO:0000049">
    <property type="term" value="F:tRNA binding"/>
    <property type="evidence" value="ECO:0007669"/>
    <property type="project" value="UniProtKB-UniRule"/>
</dbReference>
<dbReference type="Proteomes" id="UP000199668">
    <property type="component" value="Unassembled WGS sequence"/>
</dbReference>
<dbReference type="AlphaFoldDB" id="A0A1I4JDK6"/>
<evidence type="ECO:0000313" key="4">
    <source>
        <dbReference type="Proteomes" id="UP000199668"/>
    </source>
</evidence>
<dbReference type="FunFam" id="3.50.80.10:FF:000001">
    <property type="entry name" value="D-aminoacyl-tRNA deacylase"/>
    <property type="match status" value="1"/>
</dbReference>
<dbReference type="GO" id="GO:0043908">
    <property type="term" value="F:Ser(Gly)-tRNA(Ala) hydrolase activity"/>
    <property type="evidence" value="ECO:0007669"/>
    <property type="project" value="UniProtKB-UniRule"/>
</dbReference>
<proteinExistence type="inferred from homology"/>
<protein>
    <recommendedName>
        <fullName evidence="2">D-aminoacyl-tRNA deacylase</fullName>
        <shortName evidence="2">DTD</shortName>
        <ecNumber evidence="2">3.1.1.96</ecNumber>
    </recommendedName>
    <alternativeName>
        <fullName evidence="2">Gly-tRNA(Ala) deacylase</fullName>
        <ecNumber evidence="2">3.1.1.-</ecNumber>
    </alternativeName>
</protein>
<comment type="function">
    <text evidence="2">An aminoacyl-tRNA editing enzyme that deacylates mischarged D-aminoacyl-tRNAs. Also deacylates mischarged glycyl-tRNA(Ala), protecting cells against glycine mischarging by AlaRS. Acts via tRNA-based rather than protein-based catalysis; rejects L-amino acids rather than detecting D-amino acids in the active site. By recycling D-aminoacyl-tRNA to D-amino acids and free tRNA molecules, this enzyme counteracts the toxicity associated with the formation of D-aminoacyl-tRNA entities in vivo and helps enforce protein L-homochirality.</text>
</comment>
<dbReference type="STRING" id="266892.SAMN04488054_103103"/>
<keyword evidence="4" id="KW-1185">Reference proteome</keyword>
<keyword evidence="2" id="KW-0694">RNA-binding</keyword>
<evidence type="ECO:0000256" key="1">
    <source>
        <dbReference type="ARBA" id="ARBA00009673"/>
    </source>
</evidence>
<evidence type="ECO:0000313" key="3">
    <source>
        <dbReference type="EMBL" id="SFL64658.1"/>
    </source>
</evidence>
<reference evidence="3 4" key="1">
    <citation type="submission" date="2016-10" db="EMBL/GenBank/DDBJ databases">
        <authorList>
            <person name="de Groot N.N."/>
        </authorList>
    </citation>
    <scope>NUCLEOTIDE SEQUENCE [LARGE SCALE GENOMIC DNA]</scope>
    <source>
        <strain evidence="3 4">CGMCC 1.6134</strain>
    </source>
</reference>
<sequence length="147" mass="15869">MKVIIQRSSAGSCEVDGTVTGSIEDGIVALVGFTHEDTDDDISWMAEKIVNLRIFEDAGGKMNESLLDQGGKILSIPQFTLYGDAGKGRRPNFMQAAAPEKAESLFERFNERLAEKGVDVETGLFGAEMNISLTNHGPVTFVLDSPS</sequence>
<dbReference type="NCBIfam" id="TIGR00256">
    <property type="entry name" value="D-aminoacyl-tRNA deacylase"/>
    <property type="match status" value="1"/>
</dbReference>
<gene>
    <name evidence="2" type="primary">dtd</name>
    <name evidence="3" type="ORF">SAMN04488054_103103</name>
</gene>
<dbReference type="InterPro" id="IPR023509">
    <property type="entry name" value="DTD-like_sf"/>
</dbReference>
<comment type="subcellular location">
    <subcellularLocation>
        <location evidence="2">Cytoplasm</location>
    </subcellularLocation>
</comment>
<comment type="similarity">
    <text evidence="1 2">Belongs to the DTD family.</text>
</comment>
<dbReference type="GO" id="GO:0005737">
    <property type="term" value="C:cytoplasm"/>
    <property type="evidence" value="ECO:0007669"/>
    <property type="project" value="UniProtKB-SubCell"/>
</dbReference>
<dbReference type="PANTHER" id="PTHR10472:SF5">
    <property type="entry name" value="D-AMINOACYL-TRNA DEACYLASE 1"/>
    <property type="match status" value="1"/>
</dbReference>
<comment type="catalytic activity">
    <reaction evidence="2">
        <text>glycyl-tRNA(Ala) + H2O = tRNA(Ala) + glycine + H(+)</text>
        <dbReference type="Rhea" id="RHEA:53744"/>
        <dbReference type="Rhea" id="RHEA-COMP:9657"/>
        <dbReference type="Rhea" id="RHEA-COMP:13640"/>
        <dbReference type="ChEBI" id="CHEBI:15377"/>
        <dbReference type="ChEBI" id="CHEBI:15378"/>
        <dbReference type="ChEBI" id="CHEBI:57305"/>
        <dbReference type="ChEBI" id="CHEBI:78442"/>
        <dbReference type="ChEBI" id="CHEBI:78522"/>
    </reaction>
</comment>
<dbReference type="OrthoDB" id="9801395at2"/>
<dbReference type="SUPFAM" id="SSF69500">
    <property type="entry name" value="DTD-like"/>
    <property type="match status" value="1"/>
</dbReference>
<name>A0A1I4JDK6_9BACI</name>
<dbReference type="EMBL" id="FOTY01000003">
    <property type="protein sequence ID" value="SFL64658.1"/>
    <property type="molecule type" value="Genomic_DNA"/>
</dbReference>
<dbReference type="GO" id="GO:0051500">
    <property type="term" value="F:D-tyrosyl-tRNA(Tyr) deacylase activity"/>
    <property type="evidence" value="ECO:0007669"/>
    <property type="project" value="TreeGrafter"/>
</dbReference>
<comment type="domain">
    <text evidence="2">A Gly-cisPro motif from one monomer fits into the active site of the other monomer to allow specific chiral rejection of L-amino acids.</text>
</comment>
<organism evidence="3 4">
    <name type="scientific">Salibacterium qingdaonense</name>
    <dbReference type="NCBI Taxonomy" id="266892"/>
    <lineage>
        <taxon>Bacteria</taxon>
        <taxon>Bacillati</taxon>
        <taxon>Bacillota</taxon>
        <taxon>Bacilli</taxon>
        <taxon>Bacillales</taxon>
        <taxon>Bacillaceae</taxon>
    </lineage>
</organism>
<dbReference type="HAMAP" id="MF_00518">
    <property type="entry name" value="Deacylase_Dtd"/>
    <property type="match status" value="1"/>
</dbReference>
<evidence type="ECO:0000256" key="2">
    <source>
        <dbReference type="HAMAP-Rule" id="MF_00518"/>
    </source>
</evidence>
<feature type="short sequence motif" description="Gly-cisPro motif, important for rejection of L-amino acids" evidence="2">
    <location>
        <begin position="137"/>
        <end position="138"/>
    </location>
</feature>